<evidence type="ECO:0000313" key="1">
    <source>
        <dbReference type="EMBL" id="KAF3431496.1"/>
    </source>
</evidence>
<protein>
    <submittedName>
        <fullName evidence="1">Uncharacterized protein</fullName>
    </submittedName>
</protein>
<proteinExistence type="predicted"/>
<gene>
    <name evidence="1" type="ORF">FNV43_RR26227</name>
</gene>
<dbReference type="Proteomes" id="UP000796880">
    <property type="component" value="Unassembled WGS sequence"/>
</dbReference>
<keyword evidence="2" id="KW-1185">Reference proteome</keyword>
<name>A0A8K0DJB1_9ROSA</name>
<dbReference type="EMBL" id="VOIH02000012">
    <property type="protein sequence ID" value="KAF3431496.1"/>
    <property type="molecule type" value="Genomic_DNA"/>
</dbReference>
<evidence type="ECO:0000313" key="2">
    <source>
        <dbReference type="Proteomes" id="UP000796880"/>
    </source>
</evidence>
<organism evidence="1 2">
    <name type="scientific">Rhamnella rubrinervis</name>
    <dbReference type="NCBI Taxonomy" id="2594499"/>
    <lineage>
        <taxon>Eukaryota</taxon>
        <taxon>Viridiplantae</taxon>
        <taxon>Streptophyta</taxon>
        <taxon>Embryophyta</taxon>
        <taxon>Tracheophyta</taxon>
        <taxon>Spermatophyta</taxon>
        <taxon>Magnoliopsida</taxon>
        <taxon>eudicotyledons</taxon>
        <taxon>Gunneridae</taxon>
        <taxon>Pentapetalae</taxon>
        <taxon>rosids</taxon>
        <taxon>fabids</taxon>
        <taxon>Rosales</taxon>
        <taxon>Rhamnaceae</taxon>
        <taxon>rhamnoid group</taxon>
        <taxon>Rhamneae</taxon>
        <taxon>Rhamnella</taxon>
    </lineage>
</organism>
<sequence length="110" mass="12085">MAMDDLKSPMVALNFSNNSFPIQNVAGFGDNTLGALGFNKSPVLTCETSILKEPEPEEKLENSMDLQEMSYGCADGNTWFLDSFRTLGNDQNVNVMEGLADMFVYNSGDQ</sequence>
<dbReference type="AlphaFoldDB" id="A0A8K0DJB1"/>
<accession>A0A8K0DJB1</accession>
<comment type="caution">
    <text evidence="1">The sequence shown here is derived from an EMBL/GenBank/DDBJ whole genome shotgun (WGS) entry which is preliminary data.</text>
</comment>
<reference evidence="1" key="1">
    <citation type="submission" date="2020-03" db="EMBL/GenBank/DDBJ databases">
        <title>A high-quality chromosome-level genome assembly of a woody plant with both climbing and erect habits, Rhamnella rubrinervis.</title>
        <authorList>
            <person name="Lu Z."/>
            <person name="Yang Y."/>
            <person name="Zhu X."/>
            <person name="Sun Y."/>
        </authorList>
    </citation>
    <scope>NUCLEOTIDE SEQUENCE</scope>
    <source>
        <strain evidence="1">BYM</strain>
        <tissue evidence="1">Leaf</tissue>
    </source>
</reference>